<evidence type="ECO:0000259" key="2">
    <source>
        <dbReference type="Pfam" id="PF17101"/>
    </source>
</evidence>
<dbReference type="EMBL" id="JAVKVH010000001">
    <property type="protein sequence ID" value="MDR7623842.1"/>
    <property type="molecule type" value="Genomic_DNA"/>
</dbReference>
<gene>
    <name evidence="3" type="ORF">RF672_04275</name>
</gene>
<name>A0ABD5CVB6_LACPA</name>
<evidence type="ECO:0000259" key="1">
    <source>
        <dbReference type="Pfam" id="PF11380"/>
    </source>
</evidence>
<feature type="domain" description="Stealth protein CR1 conserved region 1" evidence="2">
    <location>
        <begin position="3"/>
        <end position="28"/>
    </location>
</feature>
<dbReference type="InterPro" id="IPR053362">
    <property type="entry name" value="RPS_phosphotransferase_WefF"/>
</dbReference>
<dbReference type="AlphaFoldDB" id="A0ABD5CVB6"/>
<dbReference type="Pfam" id="PF11380">
    <property type="entry name" value="Stealth_CR2"/>
    <property type="match status" value="1"/>
</dbReference>
<organism evidence="3 4">
    <name type="scientific">Lacticaseibacillus paracasei</name>
    <name type="common">Lactobacillus paracasei</name>
    <dbReference type="NCBI Taxonomy" id="1597"/>
    <lineage>
        <taxon>Bacteria</taxon>
        <taxon>Bacillati</taxon>
        <taxon>Bacillota</taxon>
        <taxon>Bacilli</taxon>
        <taxon>Lactobacillales</taxon>
        <taxon>Lactobacillaceae</taxon>
        <taxon>Lacticaseibacillus</taxon>
    </lineage>
</organism>
<sequence>MDFPIDIVFTWVDGNDPDWQMTERKFRNQSNGDSGINRFRDYGLLKNAIERVLKFAPWVHRVFLITANQAPKWARENSKIVTVDHRDFIDSQYLPTFNSNAIEMNIWRIPTLSEHFILFNDDFFLTQSVTKEDFFTNEGLPVLDGSMHIVQPLGDFSRIIFNNMVIVNELYPKSKFLRGSFFKHFNFRYGLKGNIRSTLASPYKVWTGFFEDHLAYPHLKSWFKKLYEDHPLIFDQTSSHRFRCAGDFSHWLLKNLYIASGNFEPRHLHFGQEVTLLRESDLTKIKPLMLKHKMIVLNDNILESEANRVIPLLQKIMEEY</sequence>
<proteinExistence type="predicted"/>
<accession>A0ABD5CVB6</accession>
<reference evidence="4" key="1">
    <citation type="submission" date="2023-07" db="EMBL/GenBank/DDBJ databases">
        <title>Lacticaseibacillus paracasei KCKM 0992.</title>
        <authorList>
            <person name="Kim T.W."/>
        </authorList>
    </citation>
    <scope>NUCLEOTIDE SEQUENCE [LARGE SCALE GENOMIC DNA]</scope>
    <source>
        <strain evidence="4">KCKM 0992</strain>
    </source>
</reference>
<dbReference type="Pfam" id="PF17101">
    <property type="entry name" value="Stealth_CR1"/>
    <property type="match status" value="1"/>
</dbReference>
<protein>
    <submittedName>
        <fullName evidence="3">Stealth CR1 domain-containing protein</fullName>
    </submittedName>
</protein>
<comment type="caution">
    <text evidence="3">The sequence shown here is derived from an EMBL/GenBank/DDBJ whole genome shotgun (WGS) entry which is preliminary data.</text>
</comment>
<evidence type="ECO:0000313" key="3">
    <source>
        <dbReference type="EMBL" id="MDR7623842.1"/>
    </source>
</evidence>
<dbReference type="PANTHER" id="PTHR47452:SF2">
    <property type="entry name" value="GLYCOSYLTRANSFERASE"/>
    <property type="match status" value="1"/>
</dbReference>
<dbReference type="InterPro" id="IPR031358">
    <property type="entry name" value="Stealth_CR1"/>
</dbReference>
<dbReference type="Proteomes" id="UP001268544">
    <property type="component" value="Unassembled WGS sequence"/>
</dbReference>
<feature type="domain" description="Stealth protein CR2 conserved region 2" evidence="1">
    <location>
        <begin position="38"/>
        <end position="140"/>
    </location>
</feature>
<dbReference type="InterPro" id="IPR021520">
    <property type="entry name" value="Stealth_CR2"/>
</dbReference>
<dbReference type="RefSeq" id="WP_149591172.1">
    <property type="nucleotide sequence ID" value="NZ_CAXVTB010000001.1"/>
</dbReference>
<evidence type="ECO:0000313" key="4">
    <source>
        <dbReference type="Proteomes" id="UP001268544"/>
    </source>
</evidence>
<dbReference type="PANTHER" id="PTHR47452">
    <property type="entry name" value="PUTATIVE-RELATED"/>
    <property type="match status" value="1"/>
</dbReference>